<sequence length="215" mass="22273">MKRRSTRRKGNKSKRSRYQRKTRRGGGYSFGAAVAPEAPYSAEVIGGTPGTPDCLESTRPGLAGPVQGTGGLPGFAGGGSEELANMLNAKRGGRYTFDLASGPVNGIGSAGPSAGMAEVSRIGCEGGLVNTSPPGAQANPTPLQNGGAGLGEGSLLYTAPTAGYDNRPSEWVSSAGSPSLLQIPYEARTMNQACMKTGGGRRRSRRSRKSRRIRK</sequence>
<organism evidence="2">
    <name type="scientific">viral metagenome</name>
    <dbReference type="NCBI Taxonomy" id="1070528"/>
    <lineage>
        <taxon>unclassified sequences</taxon>
        <taxon>metagenomes</taxon>
        <taxon>organismal metagenomes</taxon>
    </lineage>
</organism>
<feature type="compositionally biased region" description="Polar residues" evidence="1">
    <location>
        <begin position="129"/>
        <end position="144"/>
    </location>
</feature>
<evidence type="ECO:0000313" key="2">
    <source>
        <dbReference type="EMBL" id="QHT91317.1"/>
    </source>
</evidence>
<feature type="compositionally biased region" description="Gly residues" evidence="1">
    <location>
        <begin position="67"/>
        <end position="77"/>
    </location>
</feature>
<evidence type="ECO:0000256" key="1">
    <source>
        <dbReference type="SAM" id="MobiDB-lite"/>
    </source>
</evidence>
<proteinExistence type="predicted"/>
<dbReference type="AlphaFoldDB" id="A0A6C0IHC4"/>
<accession>A0A6C0IHC4</accession>
<feature type="compositionally biased region" description="Basic residues" evidence="1">
    <location>
        <begin position="199"/>
        <end position="215"/>
    </location>
</feature>
<name>A0A6C0IHC4_9ZZZZ</name>
<feature type="region of interest" description="Disordered" evidence="1">
    <location>
        <begin position="191"/>
        <end position="215"/>
    </location>
</feature>
<dbReference type="EMBL" id="MN740165">
    <property type="protein sequence ID" value="QHT91317.1"/>
    <property type="molecule type" value="Genomic_DNA"/>
</dbReference>
<protein>
    <submittedName>
        <fullName evidence="2">Uncharacterized protein</fullName>
    </submittedName>
</protein>
<feature type="region of interest" description="Disordered" evidence="1">
    <location>
        <begin position="128"/>
        <end position="154"/>
    </location>
</feature>
<feature type="compositionally biased region" description="Basic residues" evidence="1">
    <location>
        <begin position="1"/>
        <end position="24"/>
    </location>
</feature>
<feature type="region of interest" description="Disordered" evidence="1">
    <location>
        <begin position="1"/>
        <end position="77"/>
    </location>
</feature>
<reference evidence="2" key="1">
    <citation type="journal article" date="2020" name="Nature">
        <title>Giant virus diversity and host interactions through global metagenomics.</title>
        <authorList>
            <person name="Schulz F."/>
            <person name="Roux S."/>
            <person name="Paez-Espino D."/>
            <person name="Jungbluth S."/>
            <person name="Walsh D.A."/>
            <person name="Denef V.J."/>
            <person name="McMahon K.D."/>
            <person name="Konstantinidis K.T."/>
            <person name="Eloe-Fadrosh E.A."/>
            <person name="Kyrpides N.C."/>
            <person name="Woyke T."/>
        </authorList>
    </citation>
    <scope>NUCLEOTIDE SEQUENCE</scope>
    <source>
        <strain evidence="2">GVMAG-M-3300023184-77</strain>
    </source>
</reference>